<comment type="caution">
    <text evidence="1">The sequence shown here is derived from an EMBL/GenBank/DDBJ whole genome shotgun (WGS) entry which is preliminary data.</text>
</comment>
<accession>A0ACC1JAX3</accession>
<evidence type="ECO:0000313" key="1">
    <source>
        <dbReference type="EMBL" id="KAJ1944329.1"/>
    </source>
</evidence>
<dbReference type="Proteomes" id="UP001150603">
    <property type="component" value="Unassembled WGS sequence"/>
</dbReference>
<organism evidence="1 2">
    <name type="scientific">Linderina macrospora</name>
    <dbReference type="NCBI Taxonomy" id="4868"/>
    <lineage>
        <taxon>Eukaryota</taxon>
        <taxon>Fungi</taxon>
        <taxon>Fungi incertae sedis</taxon>
        <taxon>Zoopagomycota</taxon>
        <taxon>Kickxellomycotina</taxon>
        <taxon>Kickxellomycetes</taxon>
        <taxon>Kickxellales</taxon>
        <taxon>Kickxellaceae</taxon>
        <taxon>Linderina</taxon>
    </lineage>
</organism>
<gene>
    <name evidence="1" type="ORF">FBU59_002632</name>
</gene>
<proteinExistence type="predicted"/>
<keyword evidence="2" id="KW-1185">Reference proteome</keyword>
<protein>
    <submittedName>
        <fullName evidence="1">Uncharacterized protein</fullName>
    </submittedName>
</protein>
<sequence length="171" mass="19241">MDSRKEELEKKRAKLAELRRQREERKRAALQSQQQSTASSSRLDTNDINDLVNSLVGDRARSPSIPQHDSEPMSPVASSFSAHVRAAASAPRSDTPDSMSTGVMSPRPVAQQRLVPEFTTTETVIFDFAPKEKVAYNKETQTSEAVAEDTELLAEEEVERRVREIREKDEK</sequence>
<dbReference type="EMBL" id="JANBPW010001484">
    <property type="protein sequence ID" value="KAJ1944329.1"/>
    <property type="molecule type" value="Genomic_DNA"/>
</dbReference>
<evidence type="ECO:0000313" key="2">
    <source>
        <dbReference type="Proteomes" id="UP001150603"/>
    </source>
</evidence>
<reference evidence="1" key="1">
    <citation type="submission" date="2022-07" db="EMBL/GenBank/DDBJ databases">
        <title>Phylogenomic reconstructions and comparative analyses of Kickxellomycotina fungi.</title>
        <authorList>
            <person name="Reynolds N.K."/>
            <person name="Stajich J.E."/>
            <person name="Barry K."/>
            <person name="Grigoriev I.V."/>
            <person name="Crous P."/>
            <person name="Smith M.E."/>
        </authorList>
    </citation>
    <scope>NUCLEOTIDE SEQUENCE</scope>
    <source>
        <strain evidence="1">NRRL 5244</strain>
    </source>
</reference>
<feature type="non-terminal residue" evidence="1">
    <location>
        <position position="171"/>
    </location>
</feature>
<name>A0ACC1JAX3_9FUNG</name>